<evidence type="ECO:0000313" key="4">
    <source>
        <dbReference type="EMBL" id="SDN23529.1"/>
    </source>
</evidence>
<reference evidence="5" key="1">
    <citation type="submission" date="2016-10" db="EMBL/GenBank/DDBJ databases">
        <authorList>
            <person name="Varghese N."/>
            <person name="Submissions S."/>
        </authorList>
    </citation>
    <scope>NUCLEOTIDE SEQUENCE [LARGE SCALE GENOMIC DNA]</scope>
    <source>
        <strain evidence="5">DSM 27982</strain>
    </source>
</reference>
<dbReference type="SUPFAM" id="SSF69318">
    <property type="entry name" value="Integrin alpha N-terminal domain"/>
    <property type="match status" value="1"/>
</dbReference>
<dbReference type="InterPro" id="IPR028994">
    <property type="entry name" value="Integrin_alpha_N"/>
</dbReference>
<evidence type="ECO:0000259" key="3">
    <source>
        <dbReference type="Pfam" id="PF13529"/>
    </source>
</evidence>
<evidence type="ECO:0000256" key="1">
    <source>
        <dbReference type="SAM" id="MobiDB-lite"/>
    </source>
</evidence>
<dbReference type="EMBL" id="FNIM01000001">
    <property type="protein sequence ID" value="SDN23529.1"/>
    <property type="molecule type" value="Genomic_DNA"/>
</dbReference>
<feature type="domain" description="Peptidase C39-like" evidence="3">
    <location>
        <begin position="373"/>
        <end position="507"/>
    </location>
</feature>
<gene>
    <name evidence="4" type="ORF">SAMN05216355_101349</name>
</gene>
<evidence type="ECO:0000256" key="2">
    <source>
        <dbReference type="SAM" id="SignalP"/>
    </source>
</evidence>
<keyword evidence="5" id="KW-1185">Reference proteome</keyword>
<feature type="compositionally biased region" description="Low complexity" evidence="1">
    <location>
        <begin position="31"/>
        <end position="72"/>
    </location>
</feature>
<name>A0A1G9ZQ76_9ACTO</name>
<keyword evidence="2" id="KW-0732">Signal</keyword>
<sequence>MLRRTPWVPRTAVLPLLASLALLSPIAVADPGTETTPTPAATETVTAEPADPDAGADPSEAASAPEAVSPEATPDAGEDDLPTEPGVAAGNDSADEALKKTPSESEASCSMPSGVAAGAANARGTEKDLGRTYYFANTFTSKATSVITYGRANDAVLVGDWNGDGKDTLAVRRGNYYFFSNTLSGGAADVVIIFGRATDKVIVGDWNGDGADTLAVRRGNRYFFLNCLRGGVADVEVTYGRVSDQVLVGDWNGDGKDTLAVRRGKEYYVANSIKGGSADKAFAYGRASDEVYAGDWDGDGKDTLAVRRGNNFHVKNSLTGGSADRLVSYGRATDLVLVGDWDGDGKDTLGLRRPPVVKPAQTQFTFNLAWAGQPNNFFCGPTSGYMILRYKNAGNSKSTGASLTIENVATAMSTRRYGYTSFHDRKFQQGMNAWLGKNVYSTIHTPTPAVVQEKVKQSFSKGYPVAVDEQERRGGPHFNGHSNSTFSHIMVVTGYNVKTDAVQFADPGATLWGGAAQKFWYPSLATFTRNYLQYEYVNDGRQHIGIFTP</sequence>
<dbReference type="Pfam" id="PF13529">
    <property type="entry name" value="Peptidase_C39_2"/>
    <property type="match status" value="1"/>
</dbReference>
<dbReference type="Proteomes" id="UP000198541">
    <property type="component" value="Unassembled WGS sequence"/>
</dbReference>
<dbReference type="AlphaFoldDB" id="A0A1G9ZQ76"/>
<accession>A0A1G9ZQ76</accession>
<dbReference type="InterPro" id="IPR039564">
    <property type="entry name" value="Peptidase_C39-like"/>
</dbReference>
<feature type="signal peptide" evidence="2">
    <location>
        <begin position="1"/>
        <end position="29"/>
    </location>
</feature>
<evidence type="ECO:0000313" key="5">
    <source>
        <dbReference type="Proteomes" id="UP000198541"/>
    </source>
</evidence>
<feature type="chain" id="PRO_5011432972" evidence="2">
    <location>
        <begin position="30"/>
        <end position="549"/>
    </location>
</feature>
<feature type="region of interest" description="Disordered" evidence="1">
    <location>
        <begin position="31"/>
        <end position="116"/>
    </location>
</feature>
<protein>
    <submittedName>
        <fullName evidence="4">Peptidase_C39 like family protein</fullName>
    </submittedName>
</protein>
<organism evidence="4 5">
    <name type="scientific">Actinomyces ruminicola</name>
    <dbReference type="NCBI Taxonomy" id="332524"/>
    <lineage>
        <taxon>Bacteria</taxon>
        <taxon>Bacillati</taxon>
        <taxon>Actinomycetota</taxon>
        <taxon>Actinomycetes</taxon>
        <taxon>Actinomycetales</taxon>
        <taxon>Actinomycetaceae</taxon>
        <taxon>Actinomyces</taxon>
    </lineage>
</organism>
<proteinExistence type="predicted"/>